<dbReference type="STRING" id="1798676.A3B90_01320"/>
<keyword evidence="5 6" id="KW-0699">rRNA-binding</keyword>
<dbReference type="Pfam" id="PF00453">
    <property type="entry name" value="Ribosomal_L20"/>
    <property type="match status" value="1"/>
</dbReference>
<dbReference type="InterPro" id="IPR035566">
    <property type="entry name" value="Ribosomal_protein_bL20_C"/>
</dbReference>
<dbReference type="GO" id="GO:0000027">
    <property type="term" value="P:ribosomal large subunit assembly"/>
    <property type="evidence" value="ECO:0007669"/>
    <property type="project" value="UniProtKB-UniRule"/>
</dbReference>
<evidence type="ECO:0000256" key="1">
    <source>
        <dbReference type="ARBA" id="ARBA00007698"/>
    </source>
</evidence>
<gene>
    <name evidence="5" type="primary">rplT</name>
    <name evidence="7" type="ORF">A3B90_01320</name>
</gene>
<keyword evidence="5 6" id="KW-0694">RNA-binding</keyword>
<evidence type="ECO:0000256" key="3">
    <source>
        <dbReference type="ARBA" id="ARBA00023274"/>
    </source>
</evidence>
<evidence type="ECO:0000256" key="4">
    <source>
        <dbReference type="ARBA" id="ARBA00035172"/>
    </source>
</evidence>
<evidence type="ECO:0000256" key="5">
    <source>
        <dbReference type="HAMAP-Rule" id="MF_00382"/>
    </source>
</evidence>
<dbReference type="SUPFAM" id="SSF74731">
    <property type="entry name" value="Ribosomal protein L20"/>
    <property type="match status" value="1"/>
</dbReference>
<dbReference type="NCBIfam" id="TIGR01032">
    <property type="entry name" value="rplT_bact"/>
    <property type="match status" value="1"/>
</dbReference>
<sequence>MPRVKRGMGHVKHRKNLMKRVKGFEAGRKNLIKQAKVADLKAGVHAYRDRRVKKRDMRALFQIRINAAVRPMGMSYSKFMNALKLKNISLNRKVLSEIAKGYPDVFKKVFEAAQ</sequence>
<dbReference type="GO" id="GO:0019843">
    <property type="term" value="F:rRNA binding"/>
    <property type="evidence" value="ECO:0007669"/>
    <property type="project" value="UniProtKB-UniRule"/>
</dbReference>
<evidence type="ECO:0000313" key="8">
    <source>
        <dbReference type="Proteomes" id="UP000178742"/>
    </source>
</evidence>
<dbReference type="Gene3D" id="1.10.1900.20">
    <property type="entry name" value="Ribosomal protein L20"/>
    <property type="match status" value="1"/>
</dbReference>
<keyword evidence="3 5" id="KW-0687">Ribonucleoprotein</keyword>
<organism evidence="7 8">
    <name type="scientific">Candidatus Magasanikbacteria bacterium RIFCSPHIGHO2_02_FULL_41_13</name>
    <dbReference type="NCBI Taxonomy" id="1798676"/>
    <lineage>
        <taxon>Bacteria</taxon>
        <taxon>Candidatus Magasanikiibacteriota</taxon>
    </lineage>
</organism>
<dbReference type="CDD" id="cd07026">
    <property type="entry name" value="Ribosomal_L20"/>
    <property type="match status" value="1"/>
</dbReference>
<dbReference type="EMBL" id="MFPX01000020">
    <property type="protein sequence ID" value="OGH66319.1"/>
    <property type="molecule type" value="Genomic_DNA"/>
</dbReference>
<dbReference type="AlphaFoldDB" id="A0A1F6M400"/>
<dbReference type="Gene3D" id="6.10.160.10">
    <property type="match status" value="1"/>
</dbReference>
<dbReference type="PRINTS" id="PR00062">
    <property type="entry name" value="RIBOSOMALL20"/>
</dbReference>
<dbReference type="InterPro" id="IPR005813">
    <property type="entry name" value="Ribosomal_bL20"/>
</dbReference>
<dbReference type="GO" id="GO:1990904">
    <property type="term" value="C:ribonucleoprotein complex"/>
    <property type="evidence" value="ECO:0007669"/>
    <property type="project" value="UniProtKB-KW"/>
</dbReference>
<evidence type="ECO:0000313" key="7">
    <source>
        <dbReference type="EMBL" id="OGH66319.1"/>
    </source>
</evidence>
<dbReference type="PANTHER" id="PTHR10986">
    <property type="entry name" value="39S RIBOSOMAL PROTEIN L20"/>
    <property type="match status" value="1"/>
</dbReference>
<proteinExistence type="inferred from homology"/>
<dbReference type="HAMAP" id="MF_00382">
    <property type="entry name" value="Ribosomal_bL20"/>
    <property type="match status" value="1"/>
</dbReference>
<comment type="caution">
    <text evidence="7">The sequence shown here is derived from an EMBL/GenBank/DDBJ whole genome shotgun (WGS) entry which is preliminary data.</text>
</comment>
<protein>
    <recommendedName>
        <fullName evidence="4 5">Large ribosomal subunit protein bL20</fullName>
    </recommendedName>
</protein>
<comment type="function">
    <text evidence="5 6">Binds directly to 23S ribosomal RNA and is necessary for the in vitro assembly process of the 50S ribosomal subunit. It is not involved in the protein synthesizing functions of that subunit.</text>
</comment>
<evidence type="ECO:0000256" key="2">
    <source>
        <dbReference type="ARBA" id="ARBA00022980"/>
    </source>
</evidence>
<dbReference type="Proteomes" id="UP000178742">
    <property type="component" value="Unassembled WGS sequence"/>
</dbReference>
<dbReference type="FunFam" id="1.10.1900.20:FF:000001">
    <property type="entry name" value="50S ribosomal protein L20"/>
    <property type="match status" value="1"/>
</dbReference>
<comment type="similarity">
    <text evidence="1 5 6">Belongs to the bacterial ribosomal protein bL20 family.</text>
</comment>
<dbReference type="GO" id="GO:0006412">
    <property type="term" value="P:translation"/>
    <property type="evidence" value="ECO:0007669"/>
    <property type="project" value="InterPro"/>
</dbReference>
<dbReference type="GO" id="GO:0003735">
    <property type="term" value="F:structural constituent of ribosome"/>
    <property type="evidence" value="ECO:0007669"/>
    <property type="project" value="InterPro"/>
</dbReference>
<reference evidence="7 8" key="1">
    <citation type="journal article" date="2016" name="Nat. Commun.">
        <title>Thousands of microbial genomes shed light on interconnected biogeochemical processes in an aquifer system.</title>
        <authorList>
            <person name="Anantharaman K."/>
            <person name="Brown C.T."/>
            <person name="Hug L.A."/>
            <person name="Sharon I."/>
            <person name="Castelle C.J."/>
            <person name="Probst A.J."/>
            <person name="Thomas B.C."/>
            <person name="Singh A."/>
            <person name="Wilkins M.J."/>
            <person name="Karaoz U."/>
            <person name="Brodie E.L."/>
            <person name="Williams K.H."/>
            <person name="Hubbard S.S."/>
            <person name="Banfield J.F."/>
        </authorList>
    </citation>
    <scope>NUCLEOTIDE SEQUENCE [LARGE SCALE GENOMIC DNA]</scope>
</reference>
<accession>A0A1F6M400</accession>
<keyword evidence="2 5" id="KW-0689">Ribosomal protein</keyword>
<evidence type="ECO:0000256" key="6">
    <source>
        <dbReference type="RuleBase" id="RU000560"/>
    </source>
</evidence>
<name>A0A1F6M400_9BACT</name>
<dbReference type="GO" id="GO:0005840">
    <property type="term" value="C:ribosome"/>
    <property type="evidence" value="ECO:0007669"/>
    <property type="project" value="UniProtKB-KW"/>
</dbReference>